<organism evidence="8">
    <name type="scientific">Epipogium roseum</name>
    <dbReference type="NCBI Taxonomy" id="556037"/>
    <lineage>
        <taxon>Eukaryota</taxon>
        <taxon>Viridiplantae</taxon>
        <taxon>Streptophyta</taxon>
        <taxon>Embryophyta</taxon>
        <taxon>Tracheophyta</taxon>
        <taxon>Spermatophyta</taxon>
        <taxon>Magnoliopsida</taxon>
        <taxon>Liliopsida</taxon>
        <taxon>Asparagales</taxon>
        <taxon>Orchidaceae</taxon>
        <taxon>Epidendroideae</taxon>
        <taxon>Nervilieae</taxon>
        <taxon>Epipogiinae</taxon>
        <taxon>Epipogium</taxon>
    </lineage>
</organism>
<keyword evidence="4 8" id="KW-0689">Ribosomal protein</keyword>
<evidence type="ECO:0000256" key="4">
    <source>
        <dbReference type="ARBA" id="ARBA00022980"/>
    </source>
</evidence>
<evidence type="ECO:0000256" key="1">
    <source>
        <dbReference type="ARBA" id="ARBA00007698"/>
    </source>
</evidence>
<dbReference type="GO" id="GO:0006412">
    <property type="term" value="P:translation"/>
    <property type="evidence" value="ECO:0007669"/>
    <property type="project" value="InterPro"/>
</dbReference>
<evidence type="ECO:0000256" key="3">
    <source>
        <dbReference type="ARBA" id="ARBA00022884"/>
    </source>
</evidence>
<dbReference type="GO" id="GO:0005840">
    <property type="term" value="C:ribosome"/>
    <property type="evidence" value="ECO:0007669"/>
    <property type="project" value="UniProtKB-KW"/>
</dbReference>
<evidence type="ECO:0000313" key="8">
    <source>
        <dbReference type="EMBL" id="AIS35816.1"/>
    </source>
</evidence>
<reference evidence="8" key="1">
    <citation type="submission" date="2014-06" db="EMBL/GenBank/DDBJ databases">
        <authorList>
            <person name="Logacheva M.D."/>
        </authorList>
    </citation>
    <scope>NUCLEOTIDE SEQUENCE</scope>
</reference>
<evidence type="ECO:0000256" key="6">
    <source>
        <dbReference type="ARBA" id="ARBA00035295"/>
    </source>
</evidence>
<keyword evidence="7" id="KW-0472">Membrane</keyword>
<gene>
    <name evidence="8" type="primary">rpl20</name>
</gene>
<evidence type="ECO:0000256" key="2">
    <source>
        <dbReference type="ARBA" id="ARBA00022730"/>
    </source>
</evidence>
<dbReference type="InterPro" id="IPR049946">
    <property type="entry name" value="RIBOSOMAL_L20_CS"/>
</dbReference>
<comment type="similarity">
    <text evidence="1">Belongs to the bacterial ribosomal protein bL20 family.</text>
</comment>
<dbReference type="Pfam" id="PF00453">
    <property type="entry name" value="Ribosomal_L20"/>
    <property type="match status" value="1"/>
</dbReference>
<geneLocation type="plastid" evidence="8"/>
<accession>A0A0B4PKN2</accession>
<keyword evidence="7" id="KW-0812">Transmembrane</keyword>
<evidence type="ECO:0000256" key="5">
    <source>
        <dbReference type="ARBA" id="ARBA00023274"/>
    </source>
</evidence>
<dbReference type="GO" id="GO:0003735">
    <property type="term" value="F:structural constituent of ribosome"/>
    <property type="evidence" value="ECO:0007669"/>
    <property type="project" value="InterPro"/>
</dbReference>
<dbReference type="InterPro" id="IPR035566">
    <property type="entry name" value="Ribosomal_protein_bL20_C"/>
</dbReference>
<evidence type="ECO:0000256" key="7">
    <source>
        <dbReference type="SAM" id="Phobius"/>
    </source>
</evidence>
<proteinExistence type="inferred from homology"/>
<dbReference type="EMBL" id="KJ946455">
    <property type="protein sequence ID" value="AIS35816.1"/>
    <property type="molecule type" value="Genomic_DNA"/>
</dbReference>
<dbReference type="AlphaFoldDB" id="A0A0B4PKN2"/>
<protein>
    <recommendedName>
        <fullName evidence="6">Large ribosomal subunit protein bL20c</fullName>
    </recommendedName>
</protein>
<dbReference type="SUPFAM" id="SSF74731">
    <property type="entry name" value="Ribosomal protein L20"/>
    <property type="match status" value="1"/>
</dbReference>
<dbReference type="GO" id="GO:1990904">
    <property type="term" value="C:ribonucleoprotein complex"/>
    <property type="evidence" value="ECO:0007669"/>
    <property type="project" value="UniProtKB-KW"/>
</dbReference>
<keyword evidence="7" id="KW-1133">Transmembrane helix</keyword>
<dbReference type="InterPro" id="IPR005813">
    <property type="entry name" value="Ribosomal_bL20"/>
</dbReference>
<name>A0A0B4PKN2_9ASPA</name>
<dbReference type="GO" id="GO:0019843">
    <property type="term" value="F:rRNA binding"/>
    <property type="evidence" value="ECO:0007669"/>
    <property type="project" value="UniProtKB-KW"/>
</dbReference>
<keyword evidence="8" id="KW-0934">Plastid</keyword>
<dbReference type="Gene3D" id="1.10.1900.20">
    <property type="entry name" value="Ribosomal protein L20"/>
    <property type="match status" value="1"/>
</dbReference>
<sequence>MIKKNKQNIKYLIDYNKDRKKIKIYFRRLWITRINAKIRYDGNLFCSYYSLFFNKLRKNKIILNRKILGQIAIANTLCFYVISNFILY</sequence>
<reference evidence="8" key="2">
    <citation type="journal article" date="2015" name="Genome Biol. Evol.">
        <title>Exploring the Limits for Reduction of Plastid Genomes: a Case Study of the Mycoheterotrophic Orchids Epipogium aphyllum and Epipogium roseum.</title>
        <authorList>
            <person name="Schelkunov M."/>
            <person name="Shtratnikova V."/>
            <person name="Nuraliev M."/>
            <person name="Selosse M.A."/>
            <person name="Penin A."/>
            <person name="Logacheva M."/>
        </authorList>
    </citation>
    <scope>NUCLEOTIDE SEQUENCE</scope>
</reference>
<keyword evidence="3" id="KW-0694">RNA-binding</keyword>
<dbReference type="PANTHER" id="PTHR10986">
    <property type="entry name" value="39S RIBOSOMAL PROTEIN L20"/>
    <property type="match status" value="1"/>
</dbReference>
<keyword evidence="2" id="KW-0699">rRNA-binding</keyword>
<keyword evidence="5" id="KW-0687">Ribonucleoprotein</keyword>
<dbReference type="PROSITE" id="PS00937">
    <property type="entry name" value="RIBOSOMAL_L20"/>
    <property type="match status" value="1"/>
</dbReference>
<feature type="transmembrane region" description="Helical" evidence="7">
    <location>
        <begin position="67"/>
        <end position="87"/>
    </location>
</feature>